<evidence type="ECO:0000313" key="5">
    <source>
        <dbReference type="Proteomes" id="UP000053271"/>
    </source>
</evidence>
<comment type="similarity">
    <text evidence="1 2">Belongs to the anti-sigma-factor antagonist family.</text>
</comment>
<dbReference type="SUPFAM" id="SSF52091">
    <property type="entry name" value="SpoIIaa-like"/>
    <property type="match status" value="1"/>
</dbReference>
<dbReference type="InterPro" id="IPR036513">
    <property type="entry name" value="STAS_dom_sf"/>
</dbReference>
<dbReference type="NCBIfam" id="TIGR00377">
    <property type="entry name" value="ant_ant_sig"/>
    <property type="match status" value="1"/>
</dbReference>
<evidence type="ECO:0000256" key="1">
    <source>
        <dbReference type="ARBA" id="ARBA00009013"/>
    </source>
</evidence>
<dbReference type="PANTHER" id="PTHR33495">
    <property type="entry name" value="ANTI-SIGMA FACTOR ANTAGONIST TM_1081-RELATED-RELATED"/>
    <property type="match status" value="1"/>
</dbReference>
<evidence type="ECO:0000259" key="3">
    <source>
        <dbReference type="PROSITE" id="PS50801"/>
    </source>
</evidence>
<dbReference type="InterPro" id="IPR002645">
    <property type="entry name" value="STAS_dom"/>
</dbReference>
<reference evidence="4 5" key="1">
    <citation type="submission" date="2015-10" db="EMBL/GenBank/DDBJ databases">
        <title>Draft genome sequence of Streptomyces longwoodensis DSM 41677, type strain for the species Streptomyces longwoodensis.</title>
        <authorList>
            <person name="Ruckert C."/>
            <person name="Winkler A."/>
            <person name="Kalinowski J."/>
            <person name="Kampfer P."/>
            <person name="Glaeser S."/>
        </authorList>
    </citation>
    <scope>NUCLEOTIDE SEQUENCE [LARGE SCALE GENOMIC DNA]</scope>
    <source>
        <strain evidence="4 5">DSM 41677</strain>
    </source>
</reference>
<dbReference type="InterPro" id="IPR003658">
    <property type="entry name" value="Anti-sigma_ant"/>
</dbReference>
<name>A0A101R2L4_9ACTN</name>
<organism evidence="4 5">
    <name type="scientific">Streptomyces longwoodensis</name>
    <dbReference type="NCBI Taxonomy" id="68231"/>
    <lineage>
        <taxon>Bacteria</taxon>
        <taxon>Bacillati</taxon>
        <taxon>Actinomycetota</taxon>
        <taxon>Actinomycetes</taxon>
        <taxon>Kitasatosporales</taxon>
        <taxon>Streptomycetaceae</taxon>
        <taxon>Streptomyces</taxon>
    </lineage>
</organism>
<proteinExistence type="inferred from homology"/>
<dbReference type="GO" id="GO:0043856">
    <property type="term" value="F:anti-sigma factor antagonist activity"/>
    <property type="evidence" value="ECO:0007669"/>
    <property type="project" value="InterPro"/>
</dbReference>
<dbReference type="CDD" id="cd07043">
    <property type="entry name" value="STAS_anti-anti-sigma_factors"/>
    <property type="match status" value="1"/>
</dbReference>
<dbReference type="PROSITE" id="PS50801">
    <property type="entry name" value="STAS"/>
    <property type="match status" value="1"/>
</dbReference>
<dbReference type="Gene3D" id="3.30.750.24">
    <property type="entry name" value="STAS domain"/>
    <property type="match status" value="1"/>
</dbReference>
<dbReference type="AlphaFoldDB" id="A0A101R2L4"/>
<dbReference type="STRING" id="68231.AQJ30_07325"/>
<dbReference type="Pfam" id="PF13466">
    <property type="entry name" value="STAS_2"/>
    <property type="match status" value="1"/>
</dbReference>
<dbReference type="InterPro" id="IPR058548">
    <property type="entry name" value="MlaB-like_STAS"/>
</dbReference>
<evidence type="ECO:0000256" key="2">
    <source>
        <dbReference type="RuleBase" id="RU003749"/>
    </source>
</evidence>
<dbReference type="PANTHER" id="PTHR33495:SF2">
    <property type="entry name" value="ANTI-SIGMA FACTOR ANTAGONIST TM_1081-RELATED"/>
    <property type="match status" value="1"/>
</dbReference>
<accession>A0A101R2L4</accession>
<dbReference type="EMBL" id="LMWS01000008">
    <property type="protein sequence ID" value="KUN40537.1"/>
    <property type="molecule type" value="Genomic_DNA"/>
</dbReference>
<sequence length="95" mass="10338">MSLAGELDHDTGEALRQALDVTGTARPRIVVDMRRVTFMDSTGINLLVAAYQTVTRDGGWIRLAAPTDSVLRTLQLVGVDDLIDCRTTLREALAP</sequence>
<evidence type="ECO:0000313" key="4">
    <source>
        <dbReference type="EMBL" id="KUN40537.1"/>
    </source>
</evidence>
<keyword evidence="5" id="KW-1185">Reference proteome</keyword>
<gene>
    <name evidence="4" type="ORF">AQJ30_07325</name>
</gene>
<protein>
    <recommendedName>
        <fullName evidence="2">Anti-sigma factor antagonist</fullName>
    </recommendedName>
</protein>
<feature type="domain" description="STAS" evidence="3">
    <location>
        <begin position="1"/>
        <end position="95"/>
    </location>
</feature>
<dbReference type="Proteomes" id="UP000053271">
    <property type="component" value="Unassembled WGS sequence"/>
</dbReference>
<comment type="caution">
    <text evidence="4">The sequence shown here is derived from an EMBL/GenBank/DDBJ whole genome shotgun (WGS) entry which is preliminary data.</text>
</comment>